<keyword evidence="8" id="KW-1185">Reference proteome</keyword>
<evidence type="ECO:0000259" key="6">
    <source>
        <dbReference type="Pfam" id="PF02826"/>
    </source>
</evidence>
<dbReference type="SUPFAM" id="SSF51735">
    <property type="entry name" value="NAD(P)-binding Rossmann-fold domains"/>
    <property type="match status" value="1"/>
</dbReference>
<dbReference type="InterPro" id="IPR036291">
    <property type="entry name" value="NAD(P)-bd_dom_sf"/>
</dbReference>
<evidence type="ECO:0000313" key="8">
    <source>
        <dbReference type="Proteomes" id="UP001518976"/>
    </source>
</evidence>
<proteinExistence type="inferred from homology"/>
<dbReference type="SUPFAM" id="SSF52283">
    <property type="entry name" value="Formate/glycerate dehydrogenase catalytic domain-like"/>
    <property type="match status" value="1"/>
</dbReference>
<dbReference type="EMBL" id="JAFFZN010000007">
    <property type="protein sequence ID" value="MBO8185930.1"/>
    <property type="molecule type" value="Genomic_DNA"/>
</dbReference>
<dbReference type="RefSeq" id="WP_209264724.1">
    <property type="nucleotide sequence ID" value="NZ_JAFFZN010000007.1"/>
</dbReference>
<dbReference type="InterPro" id="IPR006139">
    <property type="entry name" value="D-isomer_2_OHA_DH_cat_dom"/>
</dbReference>
<dbReference type="CDD" id="cd12166">
    <property type="entry name" value="2-Hacid_dh_7"/>
    <property type="match status" value="1"/>
</dbReference>
<sequence>MSDATEIWLSLPPESVEGLPDTLTYRYWAGEEEFPADPADCAFYVVPYYAGAEVAVRPLARMTGVRVVQTLTAGIDHIASAIPRLPAGTRVCNARGVHDASTAELALALTLGSLRDLPGSVRAQDRGEWLPGFRPALADRTVLIVGYGAVGEAIERRLLPFEVAAVHRVARSARNAPLGPVRPLSEIGELLPEADVVILATPLTERTRGMVDADFLARMKDGALLVNVARGAVVDTEALLAETGTPASVPGAEDGVPGRLRAALDVTDPEPLPKDHPLWRTPGVLITPHLGGITSAFYPRARRLLSAQLRRWAAGEELENTMAVA</sequence>
<organism evidence="7 8">
    <name type="scientific">Streptomyces spirodelae</name>
    <dbReference type="NCBI Taxonomy" id="2812904"/>
    <lineage>
        <taxon>Bacteria</taxon>
        <taxon>Bacillati</taxon>
        <taxon>Actinomycetota</taxon>
        <taxon>Actinomycetes</taxon>
        <taxon>Kitasatosporales</taxon>
        <taxon>Streptomycetaceae</taxon>
        <taxon>Streptomyces</taxon>
    </lineage>
</organism>
<dbReference type="InterPro" id="IPR006140">
    <property type="entry name" value="D-isomer_DH_NAD-bd"/>
</dbReference>
<reference evidence="7 8" key="1">
    <citation type="submission" date="2021-02" db="EMBL/GenBank/DDBJ databases">
        <title>Streptomyces spirodelae sp. nov., isolated from duckweed.</title>
        <authorList>
            <person name="Saimee Y."/>
            <person name="Duangmal K."/>
        </authorList>
    </citation>
    <scope>NUCLEOTIDE SEQUENCE [LARGE SCALE GENOMIC DNA]</scope>
    <source>
        <strain evidence="7 8">DW4-2</strain>
    </source>
</reference>
<evidence type="ECO:0000256" key="4">
    <source>
        <dbReference type="RuleBase" id="RU003719"/>
    </source>
</evidence>
<dbReference type="Gene3D" id="3.40.50.720">
    <property type="entry name" value="NAD(P)-binding Rossmann-like Domain"/>
    <property type="match status" value="2"/>
</dbReference>
<comment type="similarity">
    <text evidence="1 4">Belongs to the D-isomer specific 2-hydroxyacid dehydrogenase family.</text>
</comment>
<comment type="caution">
    <text evidence="7">The sequence shown here is derived from an EMBL/GenBank/DDBJ whole genome shotgun (WGS) entry which is preliminary data.</text>
</comment>
<feature type="domain" description="D-isomer specific 2-hydroxyacid dehydrogenase NAD-binding" evidence="6">
    <location>
        <begin position="107"/>
        <end position="291"/>
    </location>
</feature>
<evidence type="ECO:0000259" key="5">
    <source>
        <dbReference type="Pfam" id="PF00389"/>
    </source>
</evidence>
<evidence type="ECO:0000256" key="1">
    <source>
        <dbReference type="ARBA" id="ARBA00005854"/>
    </source>
</evidence>
<evidence type="ECO:0000313" key="7">
    <source>
        <dbReference type="EMBL" id="MBO8185930.1"/>
    </source>
</evidence>
<name>A0ABS3WS32_9ACTN</name>
<dbReference type="Pfam" id="PF02826">
    <property type="entry name" value="2-Hacid_dh_C"/>
    <property type="match status" value="1"/>
</dbReference>
<dbReference type="PANTHER" id="PTHR43333:SF1">
    <property type="entry name" value="D-ISOMER SPECIFIC 2-HYDROXYACID DEHYDROGENASE NAD-BINDING DOMAIN-CONTAINING PROTEIN"/>
    <property type="match status" value="1"/>
</dbReference>
<gene>
    <name evidence="7" type="ORF">JW592_10700</name>
</gene>
<dbReference type="PANTHER" id="PTHR43333">
    <property type="entry name" value="2-HACID_DH_C DOMAIN-CONTAINING PROTEIN"/>
    <property type="match status" value="1"/>
</dbReference>
<feature type="domain" description="D-isomer specific 2-hydroxyacid dehydrogenase catalytic" evidence="5">
    <location>
        <begin position="53"/>
        <end position="321"/>
    </location>
</feature>
<keyword evidence="3" id="KW-0520">NAD</keyword>
<protein>
    <submittedName>
        <fullName evidence="7">2-hydroxyacid dehydrogenase</fullName>
    </submittedName>
</protein>
<keyword evidence="2 4" id="KW-0560">Oxidoreductase</keyword>
<dbReference type="Proteomes" id="UP001518976">
    <property type="component" value="Unassembled WGS sequence"/>
</dbReference>
<evidence type="ECO:0000256" key="3">
    <source>
        <dbReference type="ARBA" id="ARBA00023027"/>
    </source>
</evidence>
<dbReference type="InterPro" id="IPR029753">
    <property type="entry name" value="D-isomer_DH_CS"/>
</dbReference>
<dbReference type="Pfam" id="PF00389">
    <property type="entry name" value="2-Hacid_dh"/>
    <property type="match status" value="1"/>
</dbReference>
<accession>A0ABS3WS32</accession>
<evidence type="ECO:0000256" key="2">
    <source>
        <dbReference type="ARBA" id="ARBA00023002"/>
    </source>
</evidence>
<dbReference type="PROSITE" id="PS00671">
    <property type="entry name" value="D_2_HYDROXYACID_DH_3"/>
    <property type="match status" value="1"/>
</dbReference>